<evidence type="ECO:0000313" key="1">
    <source>
        <dbReference type="EMBL" id="EFX89888.1"/>
    </source>
</evidence>
<protein>
    <submittedName>
        <fullName evidence="1">Uncharacterized protein</fullName>
    </submittedName>
</protein>
<dbReference type="Proteomes" id="UP000000305">
    <property type="component" value="Unassembled WGS sequence"/>
</dbReference>
<accession>E9FRP0</accession>
<name>E9FRP0_DAPPU</name>
<reference evidence="1 2" key="1">
    <citation type="journal article" date="2011" name="Science">
        <title>The ecoresponsive genome of Daphnia pulex.</title>
        <authorList>
            <person name="Colbourne J.K."/>
            <person name="Pfrender M.E."/>
            <person name="Gilbert D."/>
            <person name="Thomas W.K."/>
            <person name="Tucker A."/>
            <person name="Oakley T.H."/>
            <person name="Tokishita S."/>
            <person name="Aerts A."/>
            <person name="Arnold G.J."/>
            <person name="Basu M.K."/>
            <person name="Bauer D.J."/>
            <person name="Caceres C.E."/>
            <person name="Carmel L."/>
            <person name="Casola C."/>
            <person name="Choi J.H."/>
            <person name="Detter J.C."/>
            <person name="Dong Q."/>
            <person name="Dusheyko S."/>
            <person name="Eads B.D."/>
            <person name="Frohlich T."/>
            <person name="Geiler-Samerotte K.A."/>
            <person name="Gerlach D."/>
            <person name="Hatcher P."/>
            <person name="Jogdeo S."/>
            <person name="Krijgsveld J."/>
            <person name="Kriventseva E.V."/>
            <person name="Kultz D."/>
            <person name="Laforsch C."/>
            <person name="Lindquist E."/>
            <person name="Lopez J."/>
            <person name="Manak J.R."/>
            <person name="Muller J."/>
            <person name="Pangilinan J."/>
            <person name="Patwardhan R.P."/>
            <person name="Pitluck S."/>
            <person name="Pritham E.J."/>
            <person name="Rechtsteiner A."/>
            <person name="Rho M."/>
            <person name="Rogozin I.B."/>
            <person name="Sakarya O."/>
            <person name="Salamov A."/>
            <person name="Schaack S."/>
            <person name="Shapiro H."/>
            <person name="Shiga Y."/>
            <person name="Skalitzky C."/>
            <person name="Smith Z."/>
            <person name="Souvorov A."/>
            <person name="Sung W."/>
            <person name="Tang Z."/>
            <person name="Tsuchiya D."/>
            <person name="Tu H."/>
            <person name="Vos H."/>
            <person name="Wang M."/>
            <person name="Wolf Y.I."/>
            <person name="Yamagata H."/>
            <person name="Yamada T."/>
            <person name="Ye Y."/>
            <person name="Shaw J.R."/>
            <person name="Andrews J."/>
            <person name="Crease T.J."/>
            <person name="Tang H."/>
            <person name="Lucas S.M."/>
            <person name="Robertson H.M."/>
            <person name="Bork P."/>
            <person name="Koonin E.V."/>
            <person name="Zdobnov E.M."/>
            <person name="Grigoriev I.V."/>
            <person name="Lynch M."/>
            <person name="Boore J.L."/>
        </authorList>
    </citation>
    <scope>NUCLEOTIDE SEQUENCE [LARGE SCALE GENOMIC DNA]</scope>
</reference>
<proteinExistence type="predicted"/>
<gene>
    <name evidence="1" type="ORF">DAPPUDRAFT_231997</name>
</gene>
<sequence length="70" mass="8128">MDEETEPGTYYENTEPHFSHPIQVYYVLIDLSNPMSSFHPSNWPITPKMNLEASRFGKHAVQHIQIPEAE</sequence>
<dbReference type="InParanoid" id="E9FRP0"/>
<dbReference type="EMBL" id="GL732523">
    <property type="protein sequence ID" value="EFX89888.1"/>
    <property type="molecule type" value="Genomic_DNA"/>
</dbReference>
<dbReference type="HOGENOM" id="CLU_196244_1_0_1"/>
<evidence type="ECO:0000313" key="2">
    <source>
        <dbReference type="Proteomes" id="UP000000305"/>
    </source>
</evidence>
<keyword evidence="2" id="KW-1185">Reference proteome</keyword>
<dbReference type="KEGG" id="dpx:DAPPUDRAFT_231997"/>
<dbReference type="AlphaFoldDB" id="E9FRP0"/>
<organism evidence="1 2">
    <name type="scientific">Daphnia pulex</name>
    <name type="common">Water flea</name>
    <dbReference type="NCBI Taxonomy" id="6669"/>
    <lineage>
        <taxon>Eukaryota</taxon>
        <taxon>Metazoa</taxon>
        <taxon>Ecdysozoa</taxon>
        <taxon>Arthropoda</taxon>
        <taxon>Crustacea</taxon>
        <taxon>Branchiopoda</taxon>
        <taxon>Diplostraca</taxon>
        <taxon>Cladocera</taxon>
        <taxon>Anomopoda</taxon>
        <taxon>Daphniidae</taxon>
        <taxon>Daphnia</taxon>
    </lineage>
</organism>